<accession>A0A1I8FEF4</accession>
<feature type="compositionally biased region" description="Polar residues" evidence="1">
    <location>
        <begin position="372"/>
        <end position="383"/>
    </location>
</feature>
<name>A0A1I8FEF4_9PLAT</name>
<sequence>MPASDSEPQRQVVYEPCVRPSAGCSGGSDCQPASASSHRLLARDSALSTPVVASVPKLAAVTAVAVCHLGCIRSLAASAAAAPAAAACETLVAVRLWLPGLQSPLPPPAESPPTPPSARPATSSGGSVPVADSPGGREPGGGVLQWLPSCWRAAASCCSVPLLLLLLHCLLLLSGIGGQPALLQADWLQFLKFFEGLPEKSAFWREFNQPLKSAAAARRRVLLAPRPVEAGAPAGAHPGAADLLSGTPPRAPPAPSPRPPAAAPAPPASPAPTPSAAARRLSCAASSPRRYWRCCQSEPPCCSASSPGCCCCCACCFCCCCVAALVGCFALCCAVWLLGWLLALLVWPLRCMSSQTSRTLGCALSAHRKRPSASSRTNSSEPNTAGVRVGSGGETPSQTVLLPASEASSLPVRAAASAALLTICRLTARGAPQHAAKCLQLQPTASPGTALLLSFTGTALLSVHLDSLLQLKLGTALLSASPGIACSQLHWHVLCSQLHWHSALSSQLHLLMRPVAPAVWPCGRQKPPGVGVAQRLGLSSRRQVGVGGVSPAAAPESPSQRPAQK</sequence>
<protein>
    <submittedName>
        <fullName evidence="4">Protein kinase domain-containing protein</fullName>
    </submittedName>
</protein>
<feature type="region of interest" description="Disordered" evidence="1">
    <location>
        <begin position="542"/>
        <end position="565"/>
    </location>
</feature>
<reference evidence="4" key="1">
    <citation type="submission" date="2016-11" db="UniProtKB">
        <authorList>
            <consortium name="WormBaseParasite"/>
        </authorList>
    </citation>
    <scope>IDENTIFICATION</scope>
</reference>
<feature type="region of interest" description="Disordered" evidence="1">
    <location>
        <begin position="105"/>
        <end position="137"/>
    </location>
</feature>
<keyword evidence="2" id="KW-1133">Transmembrane helix</keyword>
<evidence type="ECO:0000313" key="3">
    <source>
        <dbReference type="Proteomes" id="UP000095280"/>
    </source>
</evidence>
<organism evidence="3 4">
    <name type="scientific">Macrostomum lignano</name>
    <dbReference type="NCBI Taxonomy" id="282301"/>
    <lineage>
        <taxon>Eukaryota</taxon>
        <taxon>Metazoa</taxon>
        <taxon>Spiralia</taxon>
        <taxon>Lophotrochozoa</taxon>
        <taxon>Platyhelminthes</taxon>
        <taxon>Rhabditophora</taxon>
        <taxon>Macrostomorpha</taxon>
        <taxon>Macrostomida</taxon>
        <taxon>Macrostomidae</taxon>
        <taxon>Macrostomum</taxon>
    </lineage>
</organism>
<feature type="region of interest" description="Disordered" evidence="1">
    <location>
        <begin position="246"/>
        <end position="275"/>
    </location>
</feature>
<feature type="compositionally biased region" description="Pro residues" evidence="1">
    <location>
        <begin position="249"/>
        <end position="273"/>
    </location>
</feature>
<evidence type="ECO:0000256" key="1">
    <source>
        <dbReference type="SAM" id="MobiDB-lite"/>
    </source>
</evidence>
<feature type="transmembrane region" description="Helical" evidence="2">
    <location>
        <begin position="322"/>
        <end position="347"/>
    </location>
</feature>
<dbReference type="Proteomes" id="UP000095280">
    <property type="component" value="Unplaced"/>
</dbReference>
<evidence type="ECO:0000256" key="2">
    <source>
        <dbReference type="SAM" id="Phobius"/>
    </source>
</evidence>
<evidence type="ECO:0000313" key="4">
    <source>
        <dbReference type="WBParaSite" id="maker-unitig_31612-snap-gene-0.2-mRNA-1"/>
    </source>
</evidence>
<keyword evidence="2" id="KW-0472">Membrane</keyword>
<dbReference type="WBParaSite" id="maker-unitig_31612-snap-gene-0.2-mRNA-1">
    <property type="protein sequence ID" value="maker-unitig_31612-snap-gene-0.2-mRNA-1"/>
    <property type="gene ID" value="maker-unitig_31612-snap-gene-0.2"/>
</dbReference>
<keyword evidence="3" id="KW-1185">Reference proteome</keyword>
<feature type="compositionally biased region" description="Pro residues" evidence="1">
    <location>
        <begin position="105"/>
        <end position="118"/>
    </location>
</feature>
<feature type="region of interest" description="Disordered" evidence="1">
    <location>
        <begin position="371"/>
        <end position="394"/>
    </location>
</feature>
<proteinExistence type="predicted"/>
<keyword evidence="2" id="KW-0812">Transmembrane</keyword>
<dbReference type="AlphaFoldDB" id="A0A1I8FEF4"/>